<name>A0A2J6X2R2_9CHLR</name>
<accession>A0A2J6X2R2</accession>
<feature type="domain" description="Double zinc ribbon" evidence="1">
    <location>
        <begin position="2"/>
        <end position="32"/>
    </location>
</feature>
<reference evidence="2 3" key="1">
    <citation type="submission" date="2018-01" db="EMBL/GenBank/DDBJ databases">
        <title>Metagenomic assembled genomes from two thermal pools in the Uzon Caldera, Kamchatka, Russia.</title>
        <authorList>
            <person name="Wilkins L."/>
            <person name="Ettinger C."/>
        </authorList>
    </citation>
    <scope>NUCLEOTIDE SEQUENCE [LARGE SCALE GENOMIC DNA]</scope>
    <source>
        <strain evidence="2">ZAV-02</strain>
    </source>
</reference>
<feature type="non-terminal residue" evidence="2">
    <location>
        <position position="40"/>
    </location>
</feature>
<gene>
    <name evidence="2" type="ORF">C0184_11315</name>
</gene>
<evidence type="ECO:0000313" key="3">
    <source>
        <dbReference type="Proteomes" id="UP000243376"/>
    </source>
</evidence>
<protein>
    <submittedName>
        <fullName evidence="2">ComF family protein</fullName>
    </submittedName>
</protein>
<dbReference type="InterPro" id="IPR044005">
    <property type="entry name" value="DZR_2"/>
</dbReference>
<evidence type="ECO:0000313" key="2">
    <source>
        <dbReference type="EMBL" id="PMP78200.1"/>
    </source>
</evidence>
<dbReference type="Proteomes" id="UP000243376">
    <property type="component" value="Unassembled WGS sequence"/>
</dbReference>
<organism evidence="2 3">
    <name type="scientific">Chloroflexus aggregans</name>
    <dbReference type="NCBI Taxonomy" id="152260"/>
    <lineage>
        <taxon>Bacteria</taxon>
        <taxon>Bacillati</taxon>
        <taxon>Chloroflexota</taxon>
        <taxon>Chloroflexia</taxon>
        <taxon>Chloroflexales</taxon>
        <taxon>Chloroflexineae</taxon>
        <taxon>Chloroflexaceae</taxon>
        <taxon>Chloroflexus</taxon>
    </lineage>
</organism>
<dbReference type="EMBL" id="PNIQ01000757">
    <property type="protein sequence ID" value="PMP78200.1"/>
    <property type="molecule type" value="Genomic_DNA"/>
</dbReference>
<comment type="caution">
    <text evidence="2">The sequence shown here is derived from an EMBL/GenBank/DDBJ whole genome shotgun (WGS) entry which is preliminary data.</text>
</comment>
<evidence type="ECO:0000259" key="1">
    <source>
        <dbReference type="Pfam" id="PF18912"/>
    </source>
</evidence>
<proteinExistence type="predicted"/>
<sequence length="40" mass="4420">MIGWLFPDHCAGCGRLTGELFCADCRARLRPYPPFPPPTG</sequence>
<dbReference type="AlphaFoldDB" id="A0A2J6X2R2"/>
<dbReference type="Pfam" id="PF18912">
    <property type="entry name" value="DZR_2"/>
    <property type="match status" value="1"/>
</dbReference>